<gene>
    <name evidence="3" type="ORF">WJX81_001116</name>
</gene>
<reference evidence="3 4" key="1">
    <citation type="journal article" date="2024" name="Nat. Commun.">
        <title>Phylogenomics reveals the evolutionary origins of lichenization in chlorophyte algae.</title>
        <authorList>
            <person name="Puginier C."/>
            <person name="Libourel C."/>
            <person name="Otte J."/>
            <person name="Skaloud P."/>
            <person name="Haon M."/>
            <person name="Grisel S."/>
            <person name="Petersen M."/>
            <person name="Berrin J.G."/>
            <person name="Delaux P.M."/>
            <person name="Dal Grande F."/>
            <person name="Keller J."/>
        </authorList>
    </citation>
    <scope>NUCLEOTIDE SEQUENCE [LARGE SCALE GENOMIC DNA]</scope>
    <source>
        <strain evidence="3 4">SAG 245.80</strain>
    </source>
</reference>
<sequence length="435" mass="47934">MSVAGVDIGSSKACIAVARKRGIDVLMNKTSRRETPSLISFTAKNRLLGTDAEGGLSISPRNTIFQLKRLLGKNFSAPDVQEDIKRLPYEVREAPDGGCQVVVDYLGERTAFAPEQLMAMLLVDMKAIAETDGSPVTDCVLSVPAFYTEPERHAMLNAAQIAGVNCLRLLNETTATALAYGIYKTDLPEGEPVNVVFVDIGEDALQVSIVAFKKGQLRVLAHAWDRNLGGRNFDAVLFDYFAAEFQAKHKLDVHTNARASFRLRVACEKLKKLLSSIPEAPMNVECMMNDLDFRSMMSREKFEELAQPVLERAKAPLAKALAEAGVSVESLASVEVVGGSSRVPALMRILRDFFGREPSRTLNATECVSRGCALNCAMLSPIFRVRDFEVIDAFPFGIQFTWEKDGEPTTTVLFERNGPIPSAKMLTFFRRGPWL</sequence>
<dbReference type="InterPro" id="IPR029047">
    <property type="entry name" value="HSP70_peptide-bd_sf"/>
</dbReference>
<dbReference type="FunFam" id="3.90.640.10:FF:000004">
    <property type="entry name" value="Heat shock 70 kDa protein 4"/>
    <property type="match status" value="1"/>
</dbReference>
<organism evidence="3 4">
    <name type="scientific">Elliptochloris bilobata</name>
    <dbReference type="NCBI Taxonomy" id="381761"/>
    <lineage>
        <taxon>Eukaryota</taxon>
        <taxon>Viridiplantae</taxon>
        <taxon>Chlorophyta</taxon>
        <taxon>core chlorophytes</taxon>
        <taxon>Trebouxiophyceae</taxon>
        <taxon>Trebouxiophyceae incertae sedis</taxon>
        <taxon>Elliptochloris clade</taxon>
        <taxon>Elliptochloris</taxon>
    </lineage>
</organism>
<keyword evidence="2" id="KW-0067">ATP-binding</keyword>
<dbReference type="GO" id="GO:0005524">
    <property type="term" value="F:ATP binding"/>
    <property type="evidence" value="ECO:0007669"/>
    <property type="project" value="UniProtKB-KW"/>
</dbReference>
<dbReference type="PANTHER" id="PTHR45639">
    <property type="entry name" value="HSC70CB, ISOFORM G-RELATED"/>
    <property type="match status" value="1"/>
</dbReference>
<dbReference type="Proteomes" id="UP001445335">
    <property type="component" value="Unassembled WGS sequence"/>
</dbReference>
<dbReference type="PANTHER" id="PTHR45639:SF4">
    <property type="entry name" value="HSC70CB, ISOFORM G"/>
    <property type="match status" value="1"/>
</dbReference>
<dbReference type="InterPro" id="IPR043129">
    <property type="entry name" value="ATPase_NBD"/>
</dbReference>
<dbReference type="SUPFAM" id="SSF100920">
    <property type="entry name" value="Heat shock protein 70kD (HSP70), peptide-binding domain"/>
    <property type="match status" value="1"/>
</dbReference>
<dbReference type="EMBL" id="JALJOU010000035">
    <property type="protein sequence ID" value="KAK9833522.1"/>
    <property type="molecule type" value="Genomic_DNA"/>
</dbReference>
<evidence type="ECO:0000313" key="4">
    <source>
        <dbReference type="Proteomes" id="UP001445335"/>
    </source>
</evidence>
<comment type="caution">
    <text evidence="3">The sequence shown here is derived from an EMBL/GenBank/DDBJ whole genome shotgun (WGS) entry which is preliminary data.</text>
</comment>
<evidence type="ECO:0008006" key="5">
    <source>
        <dbReference type="Google" id="ProtNLM"/>
    </source>
</evidence>
<dbReference type="Gene3D" id="3.30.420.40">
    <property type="match status" value="2"/>
</dbReference>
<dbReference type="GO" id="GO:0140662">
    <property type="term" value="F:ATP-dependent protein folding chaperone"/>
    <property type="evidence" value="ECO:0007669"/>
    <property type="project" value="InterPro"/>
</dbReference>
<dbReference type="AlphaFoldDB" id="A0AAW1RJV3"/>
<dbReference type="Gene3D" id="3.90.640.10">
    <property type="entry name" value="Actin, Chain A, domain 4"/>
    <property type="match status" value="1"/>
</dbReference>
<evidence type="ECO:0000256" key="2">
    <source>
        <dbReference type="ARBA" id="ARBA00022840"/>
    </source>
</evidence>
<dbReference type="PROSITE" id="PS01036">
    <property type="entry name" value="HSP70_3"/>
    <property type="match status" value="1"/>
</dbReference>
<dbReference type="FunFam" id="3.30.30.30:FF:000002">
    <property type="entry name" value="Heat shock 70 kDa protein 4"/>
    <property type="match status" value="1"/>
</dbReference>
<dbReference type="InterPro" id="IPR018181">
    <property type="entry name" value="Heat_shock_70_CS"/>
</dbReference>
<dbReference type="FunFam" id="3.30.420.40:FF:000171">
    <property type="entry name" value="Heat shock 70 kDa protein 4"/>
    <property type="match status" value="2"/>
</dbReference>
<dbReference type="SUPFAM" id="SSF53067">
    <property type="entry name" value="Actin-like ATPase domain"/>
    <property type="match status" value="2"/>
</dbReference>
<evidence type="ECO:0000256" key="1">
    <source>
        <dbReference type="ARBA" id="ARBA00022741"/>
    </source>
</evidence>
<dbReference type="InterPro" id="IPR013126">
    <property type="entry name" value="Hsp_70_fam"/>
</dbReference>
<dbReference type="PRINTS" id="PR00301">
    <property type="entry name" value="HEATSHOCK70"/>
</dbReference>
<keyword evidence="4" id="KW-1185">Reference proteome</keyword>
<dbReference type="GO" id="GO:0005829">
    <property type="term" value="C:cytosol"/>
    <property type="evidence" value="ECO:0007669"/>
    <property type="project" value="TreeGrafter"/>
</dbReference>
<evidence type="ECO:0000313" key="3">
    <source>
        <dbReference type="EMBL" id="KAK9833522.1"/>
    </source>
</evidence>
<accession>A0AAW1RJV3</accession>
<name>A0AAW1RJV3_9CHLO</name>
<proteinExistence type="predicted"/>
<protein>
    <recommendedName>
        <fullName evidence="5">Heat shock protein 70</fullName>
    </recommendedName>
</protein>
<dbReference type="Gene3D" id="3.30.30.30">
    <property type="match status" value="1"/>
</dbReference>
<keyword evidence="1" id="KW-0547">Nucleotide-binding</keyword>
<dbReference type="GO" id="GO:0005634">
    <property type="term" value="C:nucleus"/>
    <property type="evidence" value="ECO:0007669"/>
    <property type="project" value="TreeGrafter"/>
</dbReference>
<dbReference type="Gene3D" id="2.60.34.10">
    <property type="entry name" value="Substrate Binding Domain Of DNAk, Chain A, domain 1"/>
    <property type="match status" value="1"/>
</dbReference>
<dbReference type="Pfam" id="PF00012">
    <property type="entry name" value="HSP70"/>
    <property type="match status" value="1"/>
</dbReference>